<keyword evidence="4" id="KW-0812">Transmembrane</keyword>
<dbReference type="SMART" id="SM00409">
    <property type="entry name" value="IG"/>
    <property type="match status" value="1"/>
</dbReference>
<evidence type="ECO:0000256" key="1">
    <source>
        <dbReference type="ARBA" id="ARBA00022729"/>
    </source>
</evidence>
<dbReference type="InterPro" id="IPR007110">
    <property type="entry name" value="Ig-like_dom"/>
</dbReference>
<feature type="compositionally biased region" description="Basic and acidic residues" evidence="3">
    <location>
        <begin position="55"/>
        <end position="90"/>
    </location>
</feature>
<evidence type="ECO:0000259" key="5">
    <source>
        <dbReference type="PROSITE" id="PS50835"/>
    </source>
</evidence>
<accession>A0A8B8C5V5</accession>
<dbReference type="KEGG" id="cvn:111115727"/>
<organism evidence="6 7">
    <name type="scientific">Crassostrea virginica</name>
    <name type="common">Eastern oyster</name>
    <dbReference type="NCBI Taxonomy" id="6565"/>
    <lineage>
        <taxon>Eukaryota</taxon>
        <taxon>Metazoa</taxon>
        <taxon>Spiralia</taxon>
        <taxon>Lophotrochozoa</taxon>
        <taxon>Mollusca</taxon>
        <taxon>Bivalvia</taxon>
        <taxon>Autobranchia</taxon>
        <taxon>Pteriomorphia</taxon>
        <taxon>Ostreida</taxon>
        <taxon>Ostreoidea</taxon>
        <taxon>Ostreidae</taxon>
        <taxon>Crassostrea</taxon>
    </lineage>
</organism>
<keyword evidence="6" id="KW-1185">Reference proteome</keyword>
<dbReference type="InterPro" id="IPR003598">
    <property type="entry name" value="Ig_sub2"/>
</dbReference>
<evidence type="ECO:0000256" key="2">
    <source>
        <dbReference type="ARBA" id="ARBA00023157"/>
    </source>
</evidence>
<dbReference type="GO" id="GO:0007156">
    <property type="term" value="P:homophilic cell adhesion via plasma membrane adhesion molecules"/>
    <property type="evidence" value="ECO:0007669"/>
    <property type="project" value="TreeGrafter"/>
</dbReference>
<feature type="region of interest" description="Disordered" evidence="3">
    <location>
        <begin position="55"/>
        <end position="93"/>
    </location>
</feature>
<keyword evidence="1" id="KW-0732">Signal</keyword>
<dbReference type="InterPro" id="IPR013783">
    <property type="entry name" value="Ig-like_fold"/>
</dbReference>
<name>A0A8B8C5V5_CRAVI</name>
<gene>
    <name evidence="7" type="primary">LOC111115727</name>
</gene>
<dbReference type="GeneID" id="111115727"/>
<sequence length="234" mass="25431">MAADGVSTRWRCAFMLFTILLIGVLGFLCFFYLQLLEIKQELRDLRSSRDITVKKSDHTGKRDARDSKSQGKNDNAKGDLESASKRDNSGKRQTASNFMQELLTAQAHILESHCSNDSRLCMRGPKGEKGDSGVISNPSNFVPTLPPRPCACLEEPKIGPLQNTIASSGDDVNIACLVTGNPTPYVTWKQNGVTVSNNAVLHLTNANAGMSGNYSCVARNLVGDQSKTIVLKVL</sequence>
<dbReference type="PANTHER" id="PTHR45080:SF8">
    <property type="entry name" value="IG-LIKE DOMAIN-CONTAINING PROTEIN"/>
    <property type="match status" value="1"/>
</dbReference>
<dbReference type="AlphaFoldDB" id="A0A8B8C5V5"/>
<feature type="domain" description="Ig-like" evidence="5">
    <location>
        <begin position="156"/>
        <end position="230"/>
    </location>
</feature>
<dbReference type="Pfam" id="PF13927">
    <property type="entry name" value="Ig_3"/>
    <property type="match status" value="1"/>
</dbReference>
<evidence type="ECO:0000313" key="7">
    <source>
        <dbReference type="RefSeq" id="XP_022310271.1"/>
    </source>
</evidence>
<keyword evidence="4" id="KW-0472">Membrane</keyword>
<dbReference type="PROSITE" id="PS50835">
    <property type="entry name" value="IG_LIKE"/>
    <property type="match status" value="1"/>
</dbReference>
<protein>
    <submittedName>
        <fullName evidence="7">Uncharacterized protein LOC111115727</fullName>
    </submittedName>
</protein>
<evidence type="ECO:0000256" key="4">
    <source>
        <dbReference type="SAM" id="Phobius"/>
    </source>
</evidence>
<dbReference type="InterPro" id="IPR036179">
    <property type="entry name" value="Ig-like_dom_sf"/>
</dbReference>
<evidence type="ECO:0000256" key="3">
    <source>
        <dbReference type="SAM" id="MobiDB-lite"/>
    </source>
</evidence>
<reference evidence="7" key="1">
    <citation type="submission" date="2025-08" db="UniProtKB">
        <authorList>
            <consortium name="RefSeq"/>
        </authorList>
    </citation>
    <scope>IDENTIFICATION</scope>
    <source>
        <tissue evidence="7">Whole sample</tissue>
    </source>
</reference>
<dbReference type="InterPro" id="IPR050958">
    <property type="entry name" value="Cell_Adh-Cytoskel_Orgn"/>
</dbReference>
<proteinExistence type="predicted"/>
<dbReference type="SMART" id="SM00408">
    <property type="entry name" value="IGc2"/>
    <property type="match status" value="1"/>
</dbReference>
<dbReference type="InterPro" id="IPR003599">
    <property type="entry name" value="Ig_sub"/>
</dbReference>
<dbReference type="Proteomes" id="UP000694844">
    <property type="component" value="Chromosome 9"/>
</dbReference>
<keyword evidence="4" id="KW-1133">Transmembrane helix</keyword>
<dbReference type="Gene3D" id="2.60.40.10">
    <property type="entry name" value="Immunoglobulins"/>
    <property type="match status" value="1"/>
</dbReference>
<dbReference type="RefSeq" id="XP_022310271.1">
    <property type="nucleotide sequence ID" value="XM_022454563.1"/>
</dbReference>
<dbReference type="SUPFAM" id="SSF48726">
    <property type="entry name" value="Immunoglobulin"/>
    <property type="match status" value="1"/>
</dbReference>
<evidence type="ECO:0000313" key="6">
    <source>
        <dbReference type="Proteomes" id="UP000694844"/>
    </source>
</evidence>
<dbReference type="OrthoDB" id="2431000at2759"/>
<keyword evidence="2" id="KW-1015">Disulfide bond</keyword>
<dbReference type="GO" id="GO:0005886">
    <property type="term" value="C:plasma membrane"/>
    <property type="evidence" value="ECO:0007669"/>
    <property type="project" value="TreeGrafter"/>
</dbReference>
<dbReference type="PANTHER" id="PTHR45080">
    <property type="entry name" value="CONTACTIN 5"/>
    <property type="match status" value="1"/>
</dbReference>
<feature type="transmembrane region" description="Helical" evidence="4">
    <location>
        <begin position="12"/>
        <end position="33"/>
    </location>
</feature>